<name>A0A8H8NW94_9AGAM</name>
<evidence type="ECO:0000313" key="3">
    <source>
        <dbReference type="Proteomes" id="UP000650533"/>
    </source>
</evidence>
<dbReference type="Proteomes" id="UP000650533">
    <property type="component" value="Chromosome 4"/>
</dbReference>
<dbReference type="KEGG" id="rsx:RhiXN_00683"/>
<organism evidence="2 3">
    <name type="scientific">Rhizoctonia solani</name>
    <dbReference type="NCBI Taxonomy" id="456999"/>
    <lineage>
        <taxon>Eukaryota</taxon>
        <taxon>Fungi</taxon>
        <taxon>Dikarya</taxon>
        <taxon>Basidiomycota</taxon>
        <taxon>Agaricomycotina</taxon>
        <taxon>Agaricomycetes</taxon>
        <taxon>Cantharellales</taxon>
        <taxon>Ceratobasidiaceae</taxon>
        <taxon>Rhizoctonia</taxon>
    </lineage>
</organism>
<protein>
    <submittedName>
        <fullName evidence="2">Uncharacterized protein</fullName>
    </submittedName>
</protein>
<sequence>MPPDAVIRVGTKEPSMDVDRVGESEVDRDDEDISRVEMGNENEKEKALVEVVVVGRGEEGEVGVGSFVVKDGRVSTNKDRMLFVHCDQRVSRQRQTSRATRVGTENVQKIISELSKLNAGEPLWSTELRGKEKESGEMKEKNRLTAGFLPFFEQRMKVVHSGNVPTLRGSQSRQVTEQLLPVHRSWPNSSTHAPSLASAILSLYAIADSFANSLLRAVGLLRKAASSQSE</sequence>
<feature type="region of interest" description="Disordered" evidence="1">
    <location>
        <begin position="1"/>
        <end position="31"/>
    </location>
</feature>
<proteinExistence type="predicted"/>
<evidence type="ECO:0000256" key="1">
    <source>
        <dbReference type="SAM" id="MobiDB-lite"/>
    </source>
</evidence>
<accession>A0A8H8NW94</accession>
<evidence type="ECO:0000313" key="2">
    <source>
        <dbReference type="EMBL" id="QRW19277.1"/>
    </source>
</evidence>
<dbReference type="RefSeq" id="XP_043179514.1">
    <property type="nucleotide sequence ID" value="XM_043320502.1"/>
</dbReference>
<dbReference type="EMBL" id="CP059661">
    <property type="protein sequence ID" value="QRW19277.1"/>
    <property type="molecule type" value="Genomic_DNA"/>
</dbReference>
<reference evidence="2" key="1">
    <citation type="submission" date="2020-05" db="EMBL/GenBank/DDBJ databases">
        <title>Evolutionary and genomic comparisons of hybrid uninucleate and nonhybrid Rhizoctonia fungi.</title>
        <authorList>
            <person name="Li C."/>
            <person name="Chen X."/>
        </authorList>
    </citation>
    <scope>NUCLEOTIDE SEQUENCE</scope>
    <source>
        <strain evidence="2">AG-1 IA</strain>
    </source>
</reference>
<dbReference type="AlphaFoldDB" id="A0A8H8NW94"/>
<gene>
    <name evidence="2" type="ORF">RhiXN_00683</name>
</gene>
<dbReference type="GeneID" id="67022965"/>
<feature type="compositionally biased region" description="Basic and acidic residues" evidence="1">
    <location>
        <begin position="10"/>
        <end position="25"/>
    </location>
</feature>